<evidence type="ECO:0000313" key="3">
    <source>
        <dbReference type="EMBL" id="MBW0602654.1"/>
    </source>
</evidence>
<evidence type="ECO:0000313" key="4">
    <source>
        <dbReference type="Proteomes" id="UP000746160"/>
    </source>
</evidence>
<dbReference type="GO" id="GO:0042803">
    <property type="term" value="F:protein homodimerization activity"/>
    <property type="evidence" value="ECO:0007669"/>
    <property type="project" value="InterPro"/>
</dbReference>
<dbReference type="AlphaFoldDB" id="A0A9Q3QDW4"/>
<proteinExistence type="inferred from homology"/>
<dbReference type="RefSeq" id="WP_218675157.1">
    <property type="nucleotide sequence ID" value="NZ_JABZEV010000034.1"/>
</dbReference>
<organism evidence="3 4">
    <name type="scientific">Mycoplasmopsis anatis</name>
    <dbReference type="NCBI Taxonomy" id="171279"/>
    <lineage>
        <taxon>Bacteria</taxon>
        <taxon>Bacillati</taxon>
        <taxon>Mycoplasmatota</taxon>
        <taxon>Mycoplasmoidales</taxon>
        <taxon>Metamycoplasmataceae</taxon>
        <taxon>Mycoplasmopsis</taxon>
    </lineage>
</organism>
<dbReference type="PANTHER" id="PTHR21237:SF23">
    <property type="entry name" value="GRPE PROTEIN HOMOLOG, MITOCHONDRIAL"/>
    <property type="match status" value="1"/>
</dbReference>
<evidence type="ECO:0000256" key="1">
    <source>
        <dbReference type="HAMAP-Rule" id="MF_01151"/>
    </source>
</evidence>
<dbReference type="HAMAP" id="MF_01151">
    <property type="entry name" value="GrpE"/>
    <property type="match status" value="1"/>
</dbReference>
<keyword evidence="1" id="KW-0143">Chaperone</keyword>
<dbReference type="Proteomes" id="UP000746160">
    <property type="component" value="Unassembled WGS sequence"/>
</dbReference>
<feature type="coiled-coil region" evidence="2">
    <location>
        <begin position="81"/>
        <end position="167"/>
    </location>
</feature>
<name>A0A9Q3QDW4_9BACT</name>
<accession>A0A9Q3QDW4</accession>
<dbReference type="Pfam" id="PF01025">
    <property type="entry name" value="GrpE"/>
    <property type="match status" value="1"/>
</dbReference>
<comment type="subunit">
    <text evidence="1">Homodimer.</text>
</comment>
<dbReference type="GO" id="GO:0051087">
    <property type="term" value="F:protein-folding chaperone binding"/>
    <property type="evidence" value="ECO:0007669"/>
    <property type="project" value="InterPro"/>
</dbReference>
<keyword evidence="2" id="KW-0175">Coiled coil</keyword>
<reference evidence="3" key="1">
    <citation type="journal article" date="2021" name="Genes Genomics">
        <title>Comparative genomic analysis of Mycoplasma anatis strains.</title>
        <authorList>
            <person name="Zhou Q."/>
            <person name="Mai K."/>
            <person name="Yang D."/>
            <person name="Liu J."/>
            <person name="Yan Z."/>
            <person name="Luo C."/>
            <person name="Tan Y."/>
            <person name="Cao S."/>
            <person name="Zhou Q."/>
            <person name="Chen L."/>
            <person name="Chen F."/>
        </authorList>
    </citation>
    <scope>NUCLEOTIDE SEQUENCE</scope>
    <source>
        <strain evidence="3">DP07</strain>
    </source>
</reference>
<dbReference type="GO" id="GO:0005737">
    <property type="term" value="C:cytoplasm"/>
    <property type="evidence" value="ECO:0007669"/>
    <property type="project" value="UniProtKB-SubCell"/>
</dbReference>
<dbReference type="GO" id="GO:0000774">
    <property type="term" value="F:adenyl-nucleotide exchange factor activity"/>
    <property type="evidence" value="ECO:0007669"/>
    <property type="project" value="InterPro"/>
</dbReference>
<dbReference type="GO" id="GO:0006457">
    <property type="term" value="P:protein folding"/>
    <property type="evidence" value="ECO:0007669"/>
    <property type="project" value="InterPro"/>
</dbReference>
<comment type="subcellular location">
    <subcellularLocation>
        <location evidence="1">Cytoplasm</location>
    </subcellularLocation>
</comment>
<comment type="function">
    <text evidence="1">Participates actively in the response to hyperosmotic and heat shock by preventing the aggregation of stress-denatured proteins, in association with DnaK and GrpE. It is the nucleotide exchange factor for DnaK and may function as a thermosensor. Unfolded proteins bind initially to DnaJ; upon interaction with the DnaJ-bound protein, DnaK hydrolyzes its bound ATP, resulting in the formation of a stable complex. GrpE releases ADP from DnaK; ATP binding to DnaK triggers the release of the substrate protein, thus completing the reaction cycle. Several rounds of ATP-dependent interactions between DnaJ, DnaK and GrpE are required for fully efficient folding.</text>
</comment>
<keyword evidence="1" id="KW-0963">Cytoplasm</keyword>
<protein>
    <recommendedName>
        <fullName evidence="1">Protein GrpE</fullName>
    </recommendedName>
    <alternativeName>
        <fullName evidence="1">HSP-70 cofactor</fullName>
    </alternativeName>
</protein>
<gene>
    <name evidence="1 3" type="primary">grpE</name>
    <name evidence="3" type="ORF">MADP07_00377</name>
</gene>
<dbReference type="GO" id="GO:0051082">
    <property type="term" value="F:unfolded protein binding"/>
    <property type="evidence" value="ECO:0007669"/>
    <property type="project" value="TreeGrafter"/>
</dbReference>
<keyword evidence="1" id="KW-0346">Stress response</keyword>
<comment type="similarity">
    <text evidence="1">Belongs to the GrpE family.</text>
</comment>
<comment type="caution">
    <text evidence="3">The sequence shown here is derived from an EMBL/GenBank/DDBJ whole genome shotgun (WGS) entry which is preliminary data.</text>
</comment>
<dbReference type="InterPro" id="IPR000740">
    <property type="entry name" value="GrpE"/>
</dbReference>
<sequence length="287" mass="33278">MKKMQKIQANDILEGNFSLFIEDVEIPEYTKTTKITVGKNEYLDNFDSYLINRKSFPNLEVRLTFPKSYRNENFAGKNAIVKITDAKLTKAQNMLKKIEEELINLNMKAIKLSEINKSLQEQIAEKDKEIASSREAYMLKIQEMTAKADLELKNKKEQNDAKLAEEKEKIKNFALQGFVEDFISPFNNFILAIKATENTDNQVLKNFIYGFKMIENQFINTLNDHNIDLIIPNENEEFNPEFHYAIDFIESSEKETNSIAKLNNYGFKLNGRVIKPATVTLYKKISN</sequence>
<dbReference type="EMBL" id="JABZFG010000005">
    <property type="protein sequence ID" value="MBW0602654.1"/>
    <property type="molecule type" value="Genomic_DNA"/>
</dbReference>
<dbReference type="PANTHER" id="PTHR21237">
    <property type="entry name" value="GRPE PROTEIN"/>
    <property type="match status" value="1"/>
</dbReference>
<evidence type="ECO:0000256" key="2">
    <source>
        <dbReference type="SAM" id="Coils"/>
    </source>
</evidence>